<dbReference type="GO" id="GO:0046294">
    <property type="term" value="P:formaldehyde catabolic process"/>
    <property type="evidence" value="ECO:0007669"/>
    <property type="project" value="TreeGrafter"/>
</dbReference>
<dbReference type="Pfam" id="PF00107">
    <property type="entry name" value="ADH_zinc_N"/>
    <property type="match status" value="1"/>
</dbReference>
<dbReference type="KEGG" id="nhy:JQS43_15455"/>
<keyword evidence="3 7" id="KW-0479">Metal-binding</keyword>
<dbReference type="GO" id="GO:0005829">
    <property type="term" value="C:cytosol"/>
    <property type="evidence" value="ECO:0007669"/>
    <property type="project" value="TreeGrafter"/>
</dbReference>
<dbReference type="AlphaFoldDB" id="A0A895Y5Q6"/>
<evidence type="ECO:0000256" key="2">
    <source>
        <dbReference type="ARBA" id="ARBA00008072"/>
    </source>
</evidence>
<dbReference type="PROSITE" id="PS00059">
    <property type="entry name" value="ADH_ZINC"/>
    <property type="match status" value="1"/>
</dbReference>
<evidence type="ECO:0000256" key="1">
    <source>
        <dbReference type="ARBA" id="ARBA00001947"/>
    </source>
</evidence>
<dbReference type="InterPro" id="IPR013154">
    <property type="entry name" value="ADH-like_N"/>
</dbReference>
<keyword evidence="10" id="KW-1185">Reference proteome</keyword>
<evidence type="ECO:0000259" key="8">
    <source>
        <dbReference type="SMART" id="SM00829"/>
    </source>
</evidence>
<protein>
    <submittedName>
        <fullName evidence="9">Zinc-binding dehydrogenase</fullName>
    </submittedName>
</protein>
<organism evidence="9 10">
    <name type="scientific">Natronosporangium hydrolyticum</name>
    <dbReference type="NCBI Taxonomy" id="2811111"/>
    <lineage>
        <taxon>Bacteria</taxon>
        <taxon>Bacillati</taxon>
        <taxon>Actinomycetota</taxon>
        <taxon>Actinomycetes</taxon>
        <taxon>Micromonosporales</taxon>
        <taxon>Micromonosporaceae</taxon>
        <taxon>Natronosporangium</taxon>
    </lineage>
</organism>
<keyword evidence="4 7" id="KW-0862">Zinc</keyword>
<dbReference type="InterPro" id="IPR020843">
    <property type="entry name" value="ER"/>
</dbReference>
<evidence type="ECO:0000256" key="6">
    <source>
        <dbReference type="ARBA" id="ARBA00023027"/>
    </source>
</evidence>
<keyword evidence="5" id="KW-0560">Oxidoreductase</keyword>
<dbReference type="SUPFAM" id="SSF50129">
    <property type="entry name" value="GroES-like"/>
    <property type="match status" value="1"/>
</dbReference>
<dbReference type="InterPro" id="IPR036291">
    <property type="entry name" value="NAD(P)-bd_dom_sf"/>
</dbReference>
<comment type="similarity">
    <text evidence="2 7">Belongs to the zinc-containing alcohol dehydrogenase family.</text>
</comment>
<reference evidence="9" key="1">
    <citation type="submission" date="2021-02" db="EMBL/GenBank/DDBJ databases">
        <title>Natrosporangium hydrolyticum gen. nov., sp. nov, a haloalkaliphilic actinobacterium from a soda solonchak soil.</title>
        <authorList>
            <person name="Sorokin D.Y."/>
            <person name="Khijniak T.V."/>
            <person name="Zakharycheva A.P."/>
            <person name="Boueva O.V."/>
            <person name="Ariskina E.V."/>
            <person name="Hahnke R.L."/>
            <person name="Bunk B."/>
            <person name="Sproer C."/>
            <person name="Schumann P."/>
            <person name="Evtushenko L.I."/>
            <person name="Kublanov I.V."/>
        </authorList>
    </citation>
    <scope>NUCLEOTIDE SEQUENCE</scope>
    <source>
        <strain evidence="9">DSM 106523</strain>
    </source>
</reference>
<dbReference type="InterPro" id="IPR011032">
    <property type="entry name" value="GroES-like_sf"/>
</dbReference>
<sequence length="361" mass="37194">MSRTVPAAVVSGVGQPLRIEEITLPDPGPGQVRIELHATGVCHSDRSIAEGTLRHQVPVVLGHEGAGRVAEVGPGVTGLAPGDPVVLNWAPACRQCWWCDRGEPWLCAHADDDWSRQYAVDAAGRPLHPGLGIGAFATETVVAEQACIRLPEDIPLPEAALLGCAVLTGVGAVRNAAGVRPGESVVVIGLGGVGLAALQGARLAGADPIIAVDPVPGKAELAYRLGATELLAPGPDLGRRVRALTGGRGADHAIECVGKASTIRAAWSATRRGGRATVVGLGSRTDDLTFNALEIGHFARTLTASVYGSTDPVVEVPRLLDEYRAGQLELSALVTERIQLAEVGAALAGLGAGARSVVMFR</sequence>
<dbReference type="GO" id="GO:0051903">
    <property type="term" value="F:S-(hydroxymethyl)glutathione dehydrogenase [NAD(P)+] activity"/>
    <property type="evidence" value="ECO:0007669"/>
    <property type="project" value="TreeGrafter"/>
</dbReference>
<dbReference type="Proteomes" id="UP000662857">
    <property type="component" value="Chromosome"/>
</dbReference>
<evidence type="ECO:0000256" key="5">
    <source>
        <dbReference type="ARBA" id="ARBA00023002"/>
    </source>
</evidence>
<feature type="domain" description="Enoyl reductase (ER)" evidence="8">
    <location>
        <begin position="12"/>
        <end position="359"/>
    </location>
</feature>
<keyword evidence="6" id="KW-0520">NAD</keyword>
<dbReference type="SUPFAM" id="SSF51735">
    <property type="entry name" value="NAD(P)-binding Rossmann-fold domains"/>
    <property type="match status" value="1"/>
</dbReference>
<dbReference type="PANTHER" id="PTHR43880:SF12">
    <property type="entry name" value="ALCOHOL DEHYDROGENASE CLASS-3"/>
    <property type="match status" value="1"/>
</dbReference>
<evidence type="ECO:0000256" key="7">
    <source>
        <dbReference type="RuleBase" id="RU361277"/>
    </source>
</evidence>
<evidence type="ECO:0000313" key="10">
    <source>
        <dbReference type="Proteomes" id="UP000662857"/>
    </source>
</evidence>
<proteinExistence type="inferred from homology"/>
<gene>
    <name evidence="9" type="ORF">JQS43_15455</name>
</gene>
<dbReference type="SMART" id="SM00829">
    <property type="entry name" value="PKS_ER"/>
    <property type="match status" value="1"/>
</dbReference>
<dbReference type="EMBL" id="CP070499">
    <property type="protein sequence ID" value="QSB13044.1"/>
    <property type="molecule type" value="Genomic_DNA"/>
</dbReference>
<dbReference type="InterPro" id="IPR013149">
    <property type="entry name" value="ADH-like_C"/>
</dbReference>
<comment type="cofactor">
    <cofactor evidence="1 7">
        <name>Zn(2+)</name>
        <dbReference type="ChEBI" id="CHEBI:29105"/>
    </cofactor>
</comment>
<evidence type="ECO:0000256" key="4">
    <source>
        <dbReference type="ARBA" id="ARBA00022833"/>
    </source>
</evidence>
<dbReference type="FunFam" id="3.40.50.720:FF:000003">
    <property type="entry name" value="S-(hydroxymethyl)glutathione dehydrogenase"/>
    <property type="match status" value="1"/>
</dbReference>
<dbReference type="InterPro" id="IPR002328">
    <property type="entry name" value="ADH_Zn_CS"/>
</dbReference>
<dbReference type="PANTHER" id="PTHR43880">
    <property type="entry name" value="ALCOHOL DEHYDROGENASE"/>
    <property type="match status" value="1"/>
</dbReference>
<dbReference type="Gene3D" id="3.40.50.720">
    <property type="entry name" value="NAD(P)-binding Rossmann-like Domain"/>
    <property type="match status" value="1"/>
</dbReference>
<dbReference type="Pfam" id="PF08240">
    <property type="entry name" value="ADH_N"/>
    <property type="match status" value="1"/>
</dbReference>
<dbReference type="Gene3D" id="3.90.180.10">
    <property type="entry name" value="Medium-chain alcohol dehydrogenases, catalytic domain"/>
    <property type="match status" value="1"/>
</dbReference>
<dbReference type="GO" id="GO:0008270">
    <property type="term" value="F:zinc ion binding"/>
    <property type="evidence" value="ECO:0007669"/>
    <property type="project" value="InterPro"/>
</dbReference>
<evidence type="ECO:0000313" key="9">
    <source>
        <dbReference type="EMBL" id="QSB13044.1"/>
    </source>
</evidence>
<evidence type="ECO:0000256" key="3">
    <source>
        <dbReference type="ARBA" id="ARBA00022723"/>
    </source>
</evidence>
<dbReference type="RefSeq" id="WP_239675105.1">
    <property type="nucleotide sequence ID" value="NZ_CP070499.1"/>
</dbReference>
<name>A0A895Y5Q6_9ACTN</name>
<accession>A0A895Y5Q6</accession>